<dbReference type="Proteomes" id="UP000316921">
    <property type="component" value="Chromosome"/>
</dbReference>
<dbReference type="PANTHER" id="PTHR33525">
    <property type="match status" value="1"/>
</dbReference>
<organism evidence="2 3">
    <name type="scientific">Engelhardtia mirabilis</name>
    <dbReference type="NCBI Taxonomy" id="2528011"/>
    <lineage>
        <taxon>Bacteria</taxon>
        <taxon>Pseudomonadati</taxon>
        <taxon>Planctomycetota</taxon>
        <taxon>Planctomycetia</taxon>
        <taxon>Planctomycetia incertae sedis</taxon>
        <taxon>Engelhardtia</taxon>
    </lineage>
</organism>
<dbReference type="InterPro" id="IPR052340">
    <property type="entry name" value="RNase_Y/CdgJ"/>
</dbReference>
<proteinExistence type="predicted"/>
<protein>
    <submittedName>
        <fullName evidence="2">HDOD domain protein</fullName>
    </submittedName>
</protein>
<name>A0A518BSC4_9BACT</name>
<dbReference type="Gene3D" id="1.10.3210.10">
    <property type="entry name" value="Hypothetical protein af1432"/>
    <property type="match status" value="1"/>
</dbReference>
<dbReference type="EMBL" id="CP036287">
    <property type="protein sequence ID" value="QDU69871.1"/>
    <property type="molecule type" value="Genomic_DNA"/>
</dbReference>
<accession>A0A518BSC4</accession>
<feature type="domain" description="HDOD" evidence="1">
    <location>
        <begin position="14"/>
        <end position="210"/>
    </location>
</feature>
<dbReference type="SUPFAM" id="SSF109604">
    <property type="entry name" value="HD-domain/PDEase-like"/>
    <property type="match status" value="1"/>
</dbReference>
<dbReference type="Pfam" id="PF08668">
    <property type="entry name" value="HDOD"/>
    <property type="match status" value="1"/>
</dbReference>
<evidence type="ECO:0000313" key="2">
    <source>
        <dbReference type="EMBL" id="QDU69871.1"/>
    </source>
</evidence>
<dbReference type="KEGG" id="pbap:Pla133_49940"/>
<dbReference type="RefSeq" id="WP_145070176.1">
    <property type="nucleotide sequence ID" value="NZ_CP036287.1"/>
</dbReference>
<dbReference type="PROSITE" id="PS51833">
    <property type="entry name" value="HDOD"/>
    <property type="match status" value="1"/>
</dbReference>
<dbReference type="PANTHER" id="PTHR33525:SF3">
    <property type="entry name" value="RIBONUCLEASE Y"/>
    <property type="match status" value="1"/>
</dbReference>
<evidence type="ECO:0000313" key="3">
    <source>
        <dbReference type="Proteomes" id="UP000316921"/>
    </source>
</evidence>
<sequence length="286" mass="30575">MTNRDQVLEAVQQLPPIPVDACELVRLLQDPEVDPAELERAISLNPALTTHVLATANSAIFGARAEISTVRRAWLQLGSGRIQAAVMSAMVGPMACEPVEGYSLPGDALWEGALAIALATEELALKTGGPPPNEAFTAGLLVDIGKTVFGQVAQTKMSEIADLAFGGNISFEKAEEQLVGINHAEAGAIMLEAWGLPESIIQVVRWHHEPEMCPEEFRPIAELVHAAQYLCGMVGLGNGEDGNYYASSEAVFNRLGLSPDAIENCLCQTLSKLDLAREAFGLEKKS</sequence>
<gene>
    <name evidence="2" type="ORF">Pla133_49940</name>
</gene>
<dbReference type="AlphaFoldDB" id="A0A518BSC4"/>
<dbReference type="InterPro" id="IPR013976">
    <property type="entry name" value="HDOD"/>
</dbReference>
<reference evidence="2 3" key="1">
    <citation type="submission" date="2019-02" db="EMBL/GenBank/DDBJ databases">
        <title>Deep-cultivation of Planctomycetes and their phenomic and genomic characterization uncovers novel biology.</title>
        <authorList>
            <person name="Wiegand S."/>
            <person name="Jogler M."/>
            <person name="Boedeker C."/>
            <person name="Pinto D."/>
            <person name="Vollmers J."/>
            <person name="Rivas-Marin E."/>
            <person name="Kohn T."/>
            <person name="Peeters S.H."/>
            <person name="Heuer A."/>
            <person name="Rast P."/>
            <person name="Oberbeckmann S."/>
            <person name="Bunk B."/>
            <person name="Jeske O."/>
            <person name="Meyerdierks A."/>
            <person name="Storesund J.E."/>
            <person name="Kallscheuer N."/>
            <person name="Luecker S."/>
            <person name="Lage O.M."/>
            <person name="Pohl T."/>
            <person name="Merkel B.J."/>
            <person name="Hornburger P."/>
            <person name="Mueller R.-W."/>
            <person name="Bruemmer F."/>
            <person name="Labrenz M."/>
            <person name="Spormann A.M."/>
            <person name="Op den Camp H."/>
            <person name="Overmann J."/>
            <person name="Amann R."/>
            <person name="Jetten M.S.M."/>
            <person name="Mascher T."/>
            <person name="Medema M.H."/>
            <person name="Devos D.P."/>
            <person name="Kaster A.-K."/>
            <person name="Ovreas L."/>
            <person name="Rohde M."/>
            <person name="Galperin M.Y."/>
            <person name="Jogler C."/>
        </authorList>
    </citation>
    <scope>NUCLEOTIDE SEQUENCE [LARGE SCALE GENOMIC DNA]</scope>
    <source>
        <strain evidence="2 3">Pla133</strain>
    </source>
</reference>
<keyword evidence="3" id="KW-1185">Reference proteome</keyword>
<evidence type="ECO:0000259" key="1">
    <source>
        <dbReference type="PROSITE" id="PS51833"/>
    </source>
</evidence>